<gene>
    <name evidence="2" type="ORF">P167DRAFT_547940</name>
</gene>
<dbReference type="Proteomes" id="UP000277580">
    <property type="component" value="Unassembled WGS sequence"/>
</dbReference>
<feature type="region of interest" description="Disordered" evidence="1">
    <location>
        <begin position="1"/>
        <end position="30"/>
    </location>
</feature>
<protein>
    <submittedName>
        <fullName evidence="2">Uncharacterized protein</fullName>
    </submittedName>
</protein>
<feature type="compositionally biased region" description="Polar residues" evidence="1">
    <location>
        <begin position="122"/>
        <end position="145"/>
    </location>
</feature>
<feature type="compositionally biased region" description="Basic and acidic residues" evidence="1">
    <location>
        <begin position="1"/>
        <end position="22"/>
    </location>
</feature>
<evidence type="ECO:0000256" key="1">
    <source>
        <dbReference type="SAM" id="MobiDB-lite"/>
    </source>
</evidence>
<reference evidence="2 3" key="1">
    <citation type="journal article" date="2018" name="Nat. Ecol. Evol.">
        <title>Pezizomycetes genomes reveal the molecular basis of ectomycorrhizal truffle lifestyle.</title>
        <authorList>
            <person name="Murat C."/>
            <person name="Payen T."/>
            <person name="Noel B."/>
            <person name="Kuo A."/>
            <person name="Morin E."/>
            <person name="Chen J."/>
            <person name="Kohler A."/>
            <person name="Krizsan K."/>
            <person name="Balestrini R."/>
            <person name="Da Silva C."/>
            <person name="Montanini B."/>
            <person name="Hainaut M."/>
            <person name="Levati E."/>
            <person name="Barry K.W."/>
            <person name="Belfiori B."/>
            <person name="Cichocki N."/>
            <person name="Clum A."/>
            <person name="Dockter R.B."/>
            <person name="Fauchery L."/>
            <person name="Guy J."/>
            <person name="Iotti M."/>
            <person name="Le Tacon F."/>
            <person name="Lindquist E.A."/>
            <person name="Lipzen A."/>
            <person name="Malagnac F."/>
            <person name="Mello A."/>
            <person name="Molinier V."/>
            <person name="Miyauchi S."/>
            <person name="Poulain J."/>
            <person name="Riccioni C."/>
            <person name="Rubini A."/>
            <person name="Sitrit Y."/>
            <person name="Splivallo R."/>
            <person name="Traeger S."/>
            <person name="Wang M."/>
            <person name="Zifcakova L."/>
            <person name="Wipf D."/>
            <person name="Zambonelli A."/>
            <person name="Paolocci F."/>
            <person name="Nowrousian M."/>
            <person name="Ottonello S."/>
            <person name="Baldrian P."/>
            <person name="Spatafora J.W."/>
            <person name="Henrissat B."/>
            <person name="Nagy L.G."/>
            <person name="Aury J.M."/>
            <person name="Wincker P."/>
            <person name="Grigoriev I.V."/>
            <person name="Bonfante P."/>
            <person name="Martin F.M."/>
        </authorList>
    </citation>
    <scope>NUCLEOTIDE SEQUENCE [LARGE SCALE GENOMIC DNA]</scope>
    <source>
        <strain evidence="2 3">CCBAS932</strain>
    </source>
</reference>
<name>A0A3N4KUP7_9PEZI</name>
<keyword evidence="3" id="KW-1185">Reference proteome</keyword>
<evidence type="ECO:0000313" key="2">
    <source>
        <dbReference type="EMBL" id="RPB09505.1"/>
    </source>
</evidence>
<sequence length="184" mass="20376">MTMVTIDRKREEKRREEGREGGRGGGLGAGWMDEMCVRDRGLSLRPFPYLSSRLSNVPGSAAILRGRVHFDMTSFSTLFHMFPPSTTTDHSDRSTTTELAPPPPSHLRSQRRDTPPPPARETTPQTKPNQDPISPTQTGETSSALPLSPTLMRLGTDSATRNLYHTVQHKVQPSLHLLYESAAS</sequence>
<accession>A0A3N4KUP7</accession>
<dbReference type="InParanoid" id="A0A3N4KUP7"/>
<evidence type="ECO:0000313" key="3">
    <source>
        <dbReference type="Proteomes" id="UP000277580"/>
    </source>
</evidence>
<organism evidence="2 3">
    <name type="scientific">Morchella conica CCBAS932</name>
    <dbReference type="NCBI Taxonomy" id="1392247"/>
    <lineage>
        <taxon>Eukaryota</taxon>
        <taxon>Fungi</taxon>
        <taxon>Dikarya</taxon>
        <taxon>Ascomycota</taxon>
        <taxon>Pezizomycotina</taxon>
        <taxon>Pezizomycetes</taxon>
        <taxon>Pezizales</taxon>
        <taxon>Morchellaceae</taxon>
        <taxon>Morchella</taxon>
    </lineage>
</organism>
<dbReference type="AlphaFoldDB" id="A0A3N4KUP7"/>
<proteinExistence type="predicted"/>
<dbReference type="EMBL" id="ML119151">
    <property type="protein sequence ID" value="RPB09505.1"/>
    <property type="molecule type" value="Genomic_DNA"/>
</dbReference>
<feature type="region of interest" description="Disordered" evidence="1">
    <location>
        <begin position="86"/>
        <end position="154"/>
    </location>
</feature>